<evidence type="ECO:0000313" key="2">
    <source>
        <dbReference type="EMBL" id="ERH23189.1"/>
    </source>
</evidence>
<dbReference type="HOGENOM" id="CLU_3003663_0_0_11"/>
<evidence type="ECO:0000256" key="1">
    <source>
        <dbReference type="SAM" id="MobiDB-lite"/>
    </source>
</evidence>
<protein>
    <submittedName>
        <fullName evidence="2">Uncharacterized protein</fullName>
    </submittedName>
</protein>
<dbReference type="Proteomes" id="UP000016498">
    <property type="component" value="Unassembled WGS sequence"/>
</dbReference>
<feature type="compositionally biased region" description="Basic and acidic residues" evidence="1">
    <location>
        <begin position="1"/>
        <end position="15"/>
    </location>
</feature>
<gene>
    <name evidence="2" type="ORF">HMPREF1549_00223</name>
</gene>
<proteinExistence type="predicted"/>
<organism evidence="2 3">
    <name type="scientific">Actinomyces johnsonii F0510</name>
    <dbReference type="NCBI Taxonomy" id="1227262"/>
    <lineage>
        <taxon>Bacteria</taxon>
        <taxon>Bacillati</taxon>
        <taxon>Actinomycetota</taxon>
        <taxon>Actinomycetes</taxon>
        <taxon>Actinomycetales</taxon>
        <taxon>Actinomycetaceae</taxon>
        <taxon>Actinomyces</taxon>
    </lineage>
</organism>
<dbReference type="AlphaFoldDB" id="U1QN72"/>
<sequence>MPPQDDRRRHAERSGYPHHPHVLLHLQTKMTKHAIHDRPTRSARAPNLRHSGRLMG</sequence>
<accession>U1QN72</accession>
<comment type="caution">
    <text evidence="2">The sequence shown here is derived from an EMBL/GenBank/DDBJ whole genome shotgun (WGS) entry which is preliminary data.</text>
</comment>
<feature type="region of interest" description="Disordered" evidence="1">
    <location>
        <begin position="33"/>
        <end position="56"/>
    </location>
</feature>
<feature type="region of interest" description="Disordered" evidence="1">
    <location>
        <begin position="1"/>
        <end position="20"/>
    </location>
</feature>
<reference evidence="2 3" key="1">
    <citation type="submission" date="2013-06" db="EMBL/GenBank/DDBJ databases">
        <authorList>
            <person name="Weinstock G."/>
            <person name="Sodergren E."/>
            <person name="Lobos E.A."/>
            <person name="Fulton L."/>
            <person name="Fulton R."/>
            <person name="Courtney L."/>
            <person name="Fronick C."/>
            <person name="O'Laughlin M."/>
            <person name="Godfrey J."/>
            <person name="Wilson R.M."/>
            <person name="Miner T."/>
            <person name="Farmer C."/>
            <person name="Delehaunty K."/>
            <person name="Cordes M."/>
            <person name="Minx P."/>
            <person name="Tomlinson C."/>
            <person name="Chen J."/>
            <person name="Wollam A."/>
            <person name="Pepin K.H."/>
            <person name="Bhonagiri V."/>
            <person name="Zhang X."/>
            <person name="Warren W."/>
            <person name="Mitreva M."/>
            <person name="Mardis E.R."/>
            <person name="Wilson R.K."/>
        </authorList>
    </citation>
    <scope>NUCLEOTIDE SEQUENCE [LARGE SCALE GENOMIC DNA]</scope>
    <source>
        <strain evidence="2 3">F0510</strain>
    </source>
</reference>
<name>U1QN72_9ACTO</name>
<evidence type="ECO:0000313" key="3">
    <source>
        <dbReference type="Proteomes" id="UP000016498"/>
    </source>
</evidence>
<dbReference type="EMBL" id="AWSD01000029">
    <property type="protein sequence ID" value="ERH23189.1"/>
    <property type="molecule type" value="Genomic_DNA"/>
</dbReference>